<dbReference type="Proteomes" id="UP000093000">
    <property type="component" value="Unassembled WGS sequence"/>
</dbReference>
<proteinExistence type="predicted"/>
<comment type="caution">
    <text evidence="1">The sequence shown here is derived from an EMBL/GenBank/DDBJ whole genome shotgun (WGS) entry which is preliminary data.</text>
</comment>
<feature type="non-terminal residue" evidence="1">
    <location>
        <position position="243"/>
    </location>
</feature>
<evidence type="ECO:0000313" key="2">
    <source>
        <dbReference type="Proteomes" id="UP000093000"/>
    </source>
</evidence>
<name>A0A1C7LZ69_9FUNG</name>
<gene>
    <name evidence="1" type="ORF">A0J61_11898</name>
</gene>
<sequence>MKISVKNCFIRGSVVRYVQLPPQAIDTALLQDAARREAAQPSTAQPANVKKFSPHSFSSLGLRKTQSTGDIDDGALTPLSSSSVSLHPQRIVIVNHKSTDTIVSILRSPDQPPLSPPISETPDDHRELATKLREITACDMDLLLSLETQARMDVQEKKQRASHVRFELPITPPTHSPDSEQQQFIYARQRRWSLPEDGTEDMLKKDSFTLTRLSRWSRLMKQQQQEEARHNQLLLGQSNSSLE</sequence>
<keyword evidence="2" id="KW-1185">Reference proteome</keyword>
<accession>A0A1C7LZ69</accession>
<dbReference type="EMBL" id="LUGH01002658">
    <property type="protein sequence ID" value="OBZ69457.1"/>
    <property type="molecule type" value="Genomic_DNA"/>
</dbReference>
<dbReference type="OrthoDB" id="2130750at2759"/>
<dbReference type="InParanoid" id="A0A1C7LZ69"/>
<organism evidence="1 2">
    <name type="scientific">Choanephora cucurbitarum</name>
    <dbReference type="NCBI Taxonomy" id="101091"/>
    <lineage>
        <taxon>Eukaryota</taxon>
        <taxon>Fungi</taxon>
        <taxon>Fungi incertae sedis</taxon>
        <taxon>Mucoromycota</taxon>
        <taxon>Mucoromycotina</taxon>
        <taxon>Mucoromycetes</taxon>
        <taxon>Mucorales</taxon>
        <taxon>Mucorineae</taxon>
        <taxon>Choanephoraceae</taxon>
        <taxon>Choanephoroideae</taxon>
        <taxon>Choanephora</taxon>
    </lineage>
</organism>
<dbReference type="STRING" id="101091.A0A1C7LZ69"/>
<evidence type="ECO:0000313" key="1">
    <source>
        <dbReference type="EMBL" id="OBZ69457.1"/>
    </source>
</evidence>
<evidence type="ECO:0008006" key="3">
    <source>
        <dbReference type="Google" id="ProtNLM"/>
    </source>
</evidence>
<dbReference type="Gene3D" id="2.30.30.100">
    <property type="match status" value="1"/>
</dbReference>
<dbReference type="AlphaFoldDB" id="A0A1C7LZ69"/>
<reference evidence="1 2" key="1">
    <citation type="submission" date="2016-03" db="EMBL/GenBank/DDBJ databases">
        <title>Choanephora cucurbitarum.</title>
        <authorList>
            <person name="Min B."/>
            <person name="Park H."/>
            <person name="Park J.-H."/>
            <person name="Shin H.-D."/>
            <person name="Choi I.-G."/>
        </authorList>
    </citation>
    <scope>NUCLEOTIDE SEQUENCE [LARGE SCALE GENOMIC DNA]</scope>
    <source>
        <strain evidence="1 2">KUS-F28377</strain>
    </source>
</reference>
<protein>
    <recommendedName>
        <fullName evidence="3">LSM domain-containing protein</fullName>
    </recommendedName>
</protein>